<dbReference type="InterPro" id="IPR038888">
    <property type="entry name" value="CFAP36"/>
</dbReference>
<sequence>MDELEEVLRSSEEEKRRLEQEQSKEQELFSQALTQAEKGMEYPREEVSLTSTEPTRAIGASSIERTTSVDHSQQSTGITDAEPKSTKETVRKNKQEESTEKSIAKSSLFSDKDRKENTDDIPALAKPRDVAEHNEEKEKEKKINKRPPTAKRANTLQNAEDKPSTKNVSLKGRRPSVERKRRDSIPNFDKKDETEKEEHGVVYGPREKNIYDVNALLKKPNRLNSATVRSREEYLRMQRDRLLQMKAIEREKQMSEVSARAVQERPRTAKAARGMMRGSLNAIGVDETLAARRAIVEKVKAELSDDFAS</sequence>
<reference evidence="2" key="1">
    <citation type="submission" date="2021-06" db="EMBL/GenBank/DDBJ databases">
        <title>Parelaphostrongylus tenuis whole genome reference sequence.</title>
        <authorList>
            <person name="Garwood T.J."/>
            <person name="Larsen P.A."/>
            <person name="Fountain-Jones N.M."/>
            <person name="Garbe J.R."/>
            <person name="Macchietto M.G."/>
            <person name="Kania S.A."/>
            <person name="Gerhold R.W."/>
            <person name="Richards J.E."/>
            <person name="Wolf T.M."/>
        </authorList>
    </citation>
    <scope>NUCLEOTIDE SEQUENCE</scope>
    <source>
        <strain evidence="2">MNPRO001-30</strain>
        <tissue evidence="2">Meninges</tissue>
    </source>
</reference>
<proteinExistence type="predicted"/>
<organism evidence="2 3">
    <name type="scientific">Parelaphostrongylus tenuis</name>
    <name type="common">Meningeal worm</name>
    <dbReference type="NCBI Taxonomy" id="148309"/>
    <lineage>
        <taxon>Eukaryota</taxon>
        <taxon>Metazoa</taxon>
        <taxon>Ecdysozoa</taxon>
        <taxon>Nematoda</taxon>
        <taxon>Chromadorea</taxon>
        <taxon>Rhabditida</taxon>
        <taxon>Rhabditina</taxon>
        <taxon>Rhabditomorpha</taxon>
        <taxon>Strongyloidea</taxon>
        <taxon>Metastrongylidae</taxon>
        <taxon>Parelaphostrongylus</taxon>
    </lineage>
</organism>
<protein>
    <submittedName>
        <fullName evidence="2">Uncharacterized protein</fullName>
    </submittedName>
</protein>
<dbReference type="Proteomes" id="UP001196413">
    <property type="component" value="Unassembled WGS sequence"/>
</dbReference>
<dbReference type="GO" id="GO:0005930">
    <property type="term" value="C:axoneme"/>
    <property type="evidence" value="ECO:0007669"/>
    <property type="project" value="TreeGrafter"/>
</dbReference>
<evidence type="ECO:0000313" key="2">
    <source>
        <dbReference type="EMBL" id="KAJ1372501.1"/>
    </source>
</evidence>
<keyword evidence="3" id="KW-1185">Reference proteome</keyword>
<accession>A0AAD5WJU7</accession>
<comment type="caution">
    <text evidence="2">The sequence shown here is derived from an EMBL/GenBank/DDBJ whole genome shotgun (WGS) entry which is preliminary data.</text>
</comment>
<dbReference type="PANTHER" id="PTHR21532:SF0">
    <property type="entry name" value="CILIA- AND FLAGELLA-ASSOCIATED PROTEIN 36"/>
    <property type="match status" value="1"/>
</dbReference>
<gene>
    <name evidence="2" type="ORF">KIN20_034672</name>
</gene>
<feature type="compositionally biased region" description="Basic and acidic residues" evidence="1">
    <location>
        <begin position="1"/>
        <end position="27"/>
    </location>
</feature>
<dbReference type="EMBL" id="JAHQIW010007152">
    <property type="protein sequence ID" value="KAJ1372501.1"/>
    <property type="molecule type" value="Genomic_DNA"/>
</dbReference>
<feature type="compositionally biased region" description="Basic and acidic residues" evidence="1">
    <location>
        <begin position="38"/>
        <end position="47"/>
    </location>
</feature>
<dbReference type="PANTHER" id="PTHR21532">
    <property type="entry name" value="PHOSPHODIESTERASE HL"/>
    <property type="match status" value="1"/>
</dbReference>
<name>A0AAD5WJU7_PARTN</name>
<feature type="region of interest" description="Disordered" evidence="1">
    <location>
        <begin position="252"/>
        <end position="273"/>
    </location>
</feature>
<feature type="compositionally biased region" description="Basic and acidic residues" evidence="1">
    <location>
        <begin position="126"/>
        <end position="141"/>
    </location>
</feature>
<evidence type="ECO:0000313" key="3">
    <source>
        <dbReference type="Proteomes" id="UP001196413"/>
    </source>
</evidence>
<feature type="compositionally biased region" description="Basic and acidic residues" evidence="1">
    <location>
        <begin position="81"/>
        <end position="103"/>
    </location>
</feature>
<feature type="compositionally biased region" description="Polar residues" evidence="1">
    <location>
        <begin position="63"/>
        <end position="78"/>
    </location>
</feature>
<feature type="compositionally biased region" description="Basic and acidic residues" evidence="1">
    <location>
        <begin position="175"/>
        <end position="201"/>
    </location>
</feature>
<evidence type="ECO:0000256" key="1">
    <source>
        <dbReference type="SAM" id="MobiDB-lite"/>
    </source>
</evidence>
<dbReference type="GO" id="GO:0097546">
    <property type="term" value="C:ciliary base"/>
    <property type="evidence" value="ECO:0007669"/>
    <property type="project" value="TreeGrafter"/>
</dbReference>
<feature type="region of interest" description="Disordered" evidence="1">
    <location>
        <begin position="1"/>
        <end position="201"/>
    </location>
</feature>
<dbReference type="AlphaFoldDB" id="A0AAD5WJU7"/>